<reference evidence="1 2" key="4">
    <citation type="journal article" date="1996" name="Virology">
        <title>Analysis of 76 kb of the chlorella virus PBCV-1 330-kb genome: map positions 182 to 258.</title>
        <authorList>
            <person name="Kutish G.F."/>
            <person name="Li Y."/>
            <person name="Lu Z."/>
            <person name="Furuta M."/>
            <person name="Rock D.L."/>
            <person name="Van Etten J.L."/>
        </authorList>
    </citation>
    <scope>NUCLEOTIDE SEQUENCE [LARGE SCALE GENOMIC DNA]</scope>
</reference>
<proteinExistence type="predicted"/>
<dbReference type="GeneID" id="918177"/>
<sequence length="79" mass="9660">MGSLRNIRNSYHKEYKKSIKRLHCRYNTFTESTLFRCKYSLGIQLRILWIVRVTKCLRHIFPVLFRPEQLLKFASQLRN</sequence>
<reference evidence="1 2" key="5">
    <citation type="journal article" date="1997" name="Virology">
        <title>Analysis of 74 kb of DNA located at the right end of the 330-kb chlorella virus PBCV-1 genome.</title>
        <authorList>
            <person name="Li Y."/>
            <person name="Lu Z."/>
            <person name="Sun L."/>
            <person name="Ropp S."/>
            <person name="Kutish G.F."/>
            <person name="Rock D.L."/>
            <person name="Van Etten J.L."/>
        </authorList>
    </citation>
    <scope>NUCLEOTIDE SEQUENCE [LARGE SCALE GENOMIC DNA]</scope>
</reference>
<evidence type="ECO:0000313" key="2">
    <source>
        <dbReference type="Proteomes" id="UP000000862"/>
    </source>
</evidence>
<reference evidence="1 2" key="6">
    <citation type="journal article" date="1999" name="Virology">
        <title>Chlorella virus PBCV-1 encodes a functional homospermidine synthase.</title>
        <authorList>
            <person name="Kaiser A."/>
            <person name="Vollmert M."/>
            <person name="Tholl D."/>
            <person name="Graves M.V."/>
            <person name="Gurnon J.R."/>
            <person name="Xing W."/>
            <person name="Lisec A.D."/>
            <person name="Nickerson K.W."/>
            <person name="Van Etten J.L."/>
        </authorList>
    </citation>
    <scope>NUCLEOTIDE SEQUENCE [LARGE SCALE GENOMIC DNA]</scope>
</reference>
<reference evidence="1 2" key="2">
    <citation type="journal article" date="1995" name="Virology">
        <title>Analysis of 43 kb of the Chlorella virus PBCV-1 330-kb genome: map positions 45 to 88.</title>
        <authorList>
            <person name="Li Y."/>
            <person name="Lu Z."/>
            <person name="Burbank D.E."/>
            <person name="Kutish G.F."/>
            <person name="Rock D.L."/>
            <person name="Van Etten J.L."/>
        </authorList>
    </citation>
    <scope>NUCLEOTIDE SEQUENCE [LARGE SCALE GENOMIC DNA]</scope>
</reference>
<protein>
    <submittedName>
        <fullName evidence="1">Uncharacterized protein</fullName>
    </submittedName>
</protein>
<reference evidence="1 2" key="1">
    <citation type="journal article" date="1995" name="Virology">
        <title>Analysis of 45 kb of DNA located at the left end of the chlorella virus PBCV-1 genome.</title>
        <authorList>
            <person name="Lu Z."/>
            <person name="Li Y."/>
            <person name="Zhang Y."/>
            <person name="Kutish G.F."/>
            <person name="Rock D.L."/>
            <person name="Van Etten J.L."/>
        </authorList>
    </citation>
    <scope>NUCLEOTIDE SEQUENCE [LARGE SCALE GENOMIC DNA]</scope>
</reference>
<dbReference type="Proteomes" id="UP000000862">
    <property type="component" value="Segment"/>
</dbReference>
<reference evidence="1 2" key="3">
    <citation type="journal article" date="1996" name="Virology">
        <title>Analysis of 94 kb of the chlorella virus PBCV-1 330-kb genome: map positions 88 to 182.</title>
        <authorList>
            <person name="Lu Z."/>
            <person name="Li Y."/>
            <person name="Que Q."/>
            <person name="Kutish G.F."/>
            <person name="Rock D.L."/>
            <person name="Van Etten J.L."/>
        </authorList>
    </citation>
    <scope>NUCLEOTIDE SEQUENCE [LARGE SCALE GENOMIC DNA]</scope>
</reference>
<keyword evidence="2" id="KW-1185">Reference proteome</keyword>
<evidence type="ECO:0000313" key="1">
    <source>
        <dbReference type="EMBL" id="AAC97043.2"/>
    </source>
</evidence>
<name>O41145_PBCV1</name>
<reference evidence="1 2" key="7">
    <citation type="journal article" date="2000" name="Virology">
        <title>Characterization of a beta-1,3-glucanase encoded by chlorella virus PBCV-1.</title>
        <authorList>
            <person name="Sun L."/>
            <person name="Gurnon J.R."/>
            <person name="Adams B.J."/>
            <person name="Graves M.V."/>
            <person name="Van Etten J.L."/>
        </authorList>
    </citation>
    <scope>NUCLEOTIDE SEQUENCE [LARGE SCALE GENOMIC DNA]</scope>
</reference>
<gene>
    <name evidence="1" type="primary">a663R</name>
</gene>
<organismHost>
    <name type="scientific">Chlorella</name>
    <dbReference type="NCBI Taxonomy" id="3071"/>
</organismHost>
<organism evidence="1 2">
    <name type="scientific">Paramecium bursaria Chlorella virus 1</name>
    <name type="common">PBCV-1</name>
    <dbReference type="NCBI Taxonomy" id="10506"/>
    <lineage>
        <taxon>Viruses</taxon>
        <taxon>Varidnaviria</taxon>
        <taxon>Bamfordvirae</taxon>
        <taxon>Nucleocytoviricota</taxon>
        <taxon>Megaviricetes</taxon>
        <taxon>Algavirales</taxon>
        <taxon>Phycodnaviridae</taxon>
        <taxon>Chlorovirus</taxon>
        <taxon>Chlorovirus vanettense</taxon>
    </lineage>
</organism>
<accession>O41145</accession>
<dbReference type="RefSeq" id="NP_049019.2">
    <property type="nucleotide sequence ID" value="NC_000852.5"/>
</dbReference>
<dbReference type="EMBL" id="JF411744">
    <property type="protein sequence ID" value="AAC97043.2"/>
    <property type="molecule type" value="Genomic_DNA"/>
</dbReference>
<dbReference type="KEGG" id="vg:918177"/>
<reference evidence="1 2" key="8">
    <citation type="journal article" date="2010" name="J. Virol.">
        <title>Microarray analysis of Paramecium bursaria chlorella virus 1 transcription.</title>
        <authorList>
            <person name="Yanai-Balser G.M."/>
            <person name="Duncan G.A."/>
            <person name="Eudy J.D."/>
            <person name="Wang D."/>
            <person name="Li X."/>
            <person name="Agarkova I.V."/>
            <person name="Dunigan D.D."/>
            <person name="Van Etten J.L."/>
        </authorList>
    </citation>
    <scope>NUCLEOTIDE SEQUENCE [LARGE SCALE GENOMIC DNA]</scope>
</reference>